<dbReference type="Pfam" id="PF03453">
    <property type="entry name" value="MoeA_N"/>
    <property type="match status" value="1"/>
</dbReference>
<dbReference type="CDD" id="cd00887">
    <property type="entry name" value="MoeA"/>
    <property type="match status" value="1"/>
</dbReference>
<name>A0A270BE09_9PROT</name>
<reference evidence="6 7" key="1">
    <citation type="submission" date="2017-04" db="EMBL/GenBank/DDBJ databases">
        <title>Kefir bacterial isolates.</title>
        <authorList>
            <person name="Kim Y."/>
            <person name="Blasche S."/>
            <person name="Patil K.R."/>
        </authorList>
    </citation>
    <scope>NUCLEOTIDE SEQUENCE [LARGE SCALE GENOMIC DNA]</scope>
    <source>
        <strain evidence="6 7">KR-2</strain>
    </source>
</reference>
<evidence type="ECO:0000256" key="4">
    <source>
        <dbReference type="RuleBase" id="RU365090"/>
    </source>
</evidence>
<evidence type="ECO:0000313" key="6">
    <source>
        <dbReference type="EMBL" id="PAL23100.1"/>
    </source>
</evidence>
<dbReference type="Proteomes" id="UP000216033">
    <property type="component" value="Unassembled WGS sequence"/>
</dbReference>
<sequence>MVSYDQAQELLSDLAKKLSLQNKETIPLAQACGRILAEDLFANSPRPEADISAMDGYAFCCADITITDKHTGTIPLQDYIVAGDQPLPLWKGTAATILTGARLPAGADCVIARERTQLKDDLLSLNLVDIAPGKNIRRLGEEFIAGTHLLNAGQKLDWRHLVLLASQKVQELSVYKPLTVGIIANGAEFSHSAQDCRTELNTLLLGSMLENLGIQTINSVVRSDSKHDLKKAILDMVEQSDILLTTGGISVGKTDHVLPVLKSLGANGLFRRVKIRPGKPFTVMQLGTKPVFCLPGNTGAAAICTQFFIIPFLLSVLTRKTQSTTSDTLSGISNFSLMPPTDTTCFVPVTLLQKGNDRVLSLVPSQGASDILCFSQSAGILRIPEGHPLNAGDWCHARPF</sequence>
<evidence type="ECO:0000259" key="5">
    <source>
        <dbReference type="SMART" id="SM00852"/>
    </source>
</evidence>
<dbReference type="UniPathway" id="UPA00344"/>
<protein>
    <recommendedName>
        <fullName evidence="4">Molybdopterin molybdenumtransferase</fullName>
        <ecNumber evidence="4">2.10.1.1</ecNumber>
    </recommendedName>
</protein>
<dbReference type="EMBL" id="NDFP01000012">
    <property type="protein sequence ID" value="PAL23100.1"/>
    <property type="molecule type" value="Genomic_DNA"/>
</dbReference>
<keyword evidence="4 6" id="KW-0808">Transferase</keyword>
<dbReference type="InterPro" id="IPR036688">
    <property type="entry name" value="MoeA_C_domain_IV_sf"/>
</dbReference>
<dbReference type="Gene3D" id="3.90.105.10">
    <property type="entry name" value="Molybdopterin biosynthesis moea protein, domain 2"/>
    <property type="match status" value="1"/>
</dbReference>
<gene>
    <name evidence="6" type="ORF">B9K05_10825</name>
</gene>
<dbReference type="Gene3D" id="2.170.190.11">
    <property type="entry name" value="Molybdopterin biosynthesis moea protein, domain 3"/>
    <property type="match status" value="1"/>
</dbReference>
<organism evidence="6 7">
    <name type="scientific">Acetobacter syzygii</name>
    <dbReference type="NCBI Taxonomy" id="146476"/>
    <lineage>
        <taxon>Bacteria</taxon>
        <taxon>Pseudomonadati</taxon>
        <taxon>Pseudomonadota</taxon>
        <taxon>Alphaproteobacteria</taxon>
        <taxon>Acetobacterales</taxon>
        <taxon>Acetobacteraceae</taxon>
        <taxon>Acetobacter</taxon>
    </lineage>
</organism>
<dbReference type="SUPFAM" id="SSF53218">
    <property type="entry name" value="Molybdenum cofactor biosynthesis proteins"/>
    <property type="match status" value="1"/>
</dbReference>
<dbReference type="GO" id="GO:0006777">
    <property type="term" value="P:Mo-molybdopterin cofactor biosynthetic process"/>
    <property type="evidence" value="ECO:0007669"/>
    <property type="project" value="UniProtKB-UniRule"/>
</dbReference>
<proteinExistence type="inferred from homology"/>
<dbReference type="PANTHER" id="PTHR10192">
    <property type="entry name" value="MOLYBDOPTERIN BIOSYNTHESIS PROTEIN"/>
    <property type="match status" value="1"/>
</dbReference>
<dbReference type="SUPFAM" id="SSF63882">
    <property type="entry name" value="MoeA N-terminal region -like"/>
    <property type="match status" value="1"/>
</dbReference>
<dbReference type="OrthoDB" id="9804758at2"/>
<evidence type="ECO:0000256" key="2">
    <source>
        <dbReference type="ARBA" id="ARBA00010763"/>
    </source>
</evidence>
<dbReference type="InterPro" id="IPR036425">
    <property type="entry name" value="MoaB/Mog-like_dom_sf"/>
</dbReference>
<keyword evidence="4" id="KW-0460">Magnesium</keyword>
<keyword evidence="7" id="KW-1185">Reference proteome</keyword>
<evidence type="ECO:0000256" key="1">
    <source>
        <dbReference type="ARBA" id="ARBA00002901"/>
    </source>
</evidence>
<dbReference type="Gene3D" id="3.40.980.10">
    <property type="entry name" value="MoaB/Mog-like domain"/>
    <property type="match status" value="1"/>
</dbReference>
<comment type="function">
    <text evidence="1 4">Catalyzes the insertion of molybdate into adenylated molybdopterin with the concomitant release of AMP.</text>
</comment>
<comment type="catalytic activity">
    <reaction evidence="3">
        <text>adenylyl-molybdopterin + molybdate = Mo-molybdopterin + AMP + H(+)</text>
        <dbReference type="Rhea" id="RHEA:35047"/>
        <dbReference type="ChEBI" id="CHEBI:15378"/>
        <dbReference type="ChEBI" id="CHEBI:36264"/>
        <dbReference type="ChEBI" id="CHEBI:62727"/>
        <dbReference type="ChEBI" id="CHEBI:71302"/>
        <dbReference type="ChEBI" id="CHEBI:456215"/>
        <dbReference type="EC" id="2.10.1.1"/>
    </reaction>
</comment>
<keyword evidence="4" id="KW-0500">Molybdenum</keyword>
<dbReference type="InterPro" id="IPR036135">
    <property type="entry name" value="MoeA_linker/N_sf"/>
</dbReference>
<dbReference type="InterPro" id="IPR038987">
    <property type="entry name" value="MoeA-like"/>
</dbReference>
<dbReference type="EC" id="2.10.1.1" evidence="4"/>
<dbReference type="GO" id="GO:0061599">
    <property type="term" value="F:molybdopterin molybdotransferase activity"/>
    <property type="evidence" value="ECO:0007669"/>
    <property type="project" value="UniProtKB-UniRule"/>
</dbReference>
<dbReference type="AlphaFoldDB" id="A0A270BE09"/>
<feature type="domain" description="MoaB/Mog" evidence="5">
    <location>
        <begin position="181"/>
        <end position="316"/>
    </location>
</feature>
<dbReference type="SUPFAM" id="SSF63867">
    <property type="entry name" value="MoeA C-terminal domain-like"/>
    <property type="match status" value="1"/>
</dbReference>
<dbReference type="InterPro" id="IPR005110">
    <property type="entry name" value="MoeA_linker/N"/>
</dbReference>
<keyword evidence="4" id="KW-0479">Metal-binding</keyword>
<dbReference type="STRING" id="1231343.Absy_016_016"/>
<keyword evidence="4" id="KW-0501">Molybdenum cofactor biosynthesis</keyword>
<comment type="cofactor">
    <cofactor evidence="4">
        <name>Mg(2+)</name>
        <dbReference type="ChEBI" id="CHEBI:18420"/>
    </cofactor>
</comment>
<comment type="similarity">
    <text evidence="2 4">Belongs to the MoeA family.</text>
</comment>
<dbReference type="GO" id="GO:0005829">
    <property type="term" value="C:cytosol"/>
    <property type="evidence" value="ECO:0007669"/>
    <property type="project" value="TreeGrafter"/>
</dbReference>
<dbReference type="Gene3D" id="2.40.340.10">
    <property type="entry name" value="MoeA, C-terminal, domain IV"/>
    <property type="match status" value="1"/>
</dbReference>
<dbReference type="Pfam" id="PF00994">
    <property type="entry name" value="MoCF_biosynth"/>
    <property type="match status" value="1"/>
</dbReference>
<dbReference type="InterPro" id="IPR001453">
    <property type="entry name" value="MoaB/Mog_dom"/>
</dbReference>
<evidence type="ECO:0000256" key="3">
    <source>
        <dbReference type="ARBA" id="ARBA00047317"/>
    </source>
</evidence>
<dbReference type="GO" id="GO:0046872">
    <property type="term" value="F:metal ion binding"/>
    <property type="evidence" value="ECO:0007669"/>
    <property type="project" value="UniProtKB-UniRule"/>
</dbReference>
<dbReference type="SMART" id="SM00852">
    <property type="entry name" value="MoCF_biosynth"/>
    <property type="match status" value="1"/>
</dbReference>
<comment type="pathway">
    <text evidence="4">Cofactor biosynthesis; molybdopterin biosynthesis.</text>
</comment>
<evidence type="ECO:0000313" key="7">
    <source>
        <dbReference type="Proteomes" id="UP000216033"/>
    </source>
</evidence>
<dbReference type="PANTHER" id="PTHR10192:SF5">
    <property type="entry name" value="GEPHYRIN"/>
    <property type="match status" value="1"/>
</dbReference>
<accession>A0A270BE09</accession>
<comment type="caution">
    <text evidence="6">The sequence shown here is derived from an EMBL/GenBank/DDBJ whole genome shotgun (WGS) entry which is preliminary data.</text>
</comment>